<keyword evidence="2" id="KW-1185">Reference proteome</keyword>
<dbReference type="PaxDb" id="67767-A0A0J7N9P0"/>
<dbReference type="AlphaFoldDB" id="A0A0J7N9P0"/>
<dbReference type="SUPFAM" id="SSF53098">
    <property type="entry name" value="Ribonuclease H-like"/>
    <property type="match status" value="1"/>
</dbReference>
<protein>
    <submittedName>
        <fullName evidence="1">Uncharacterized protein</fullName>
    </submittedName>
</protein>
<comment type="caution">
    <text evidence="1">The sequence shown here is derived from an EMBL/GenBank/DDBJ whole genome shotgun (WGS) entry which is preliminary data.</text>
</comment>
<name>A0A0J7N9P0_LASNI</name>
<evidence type="ECO:0000313" key="2">
    <source>
        <dbReference type="Proteomes" id="UP000036403"/>
    </source>
</evidence>
<organism evidence="1 2">
    <name type="scientific">Lasius niger</name>
    <name type="common">Black garden ant</name>
    <dbReference type="NCBI Taxonomy" id="67767"/>
    <lineage>
        <taxon>Eukaryota</taxon>
        <taxon>Metazoa</taxon>
        <taxon>Ecdysozoa</taxon>
        <taxon>Arthropoda</taxon>
        <taxon>Hexapoda</taxon>
        <taxon>Insecta</taxon>
        <taxon>Pterygota</taxon>
        <taxon>Neoptera</taxon>
        <taxon>Endopterygota</taxon>
        <taxon>Hymenoptera</taxon>
        <taxon>Apocrita</taxon>
        <taxon>Aculeata</taxon>
        <taxon>Formicoidea</taxon>
        <taxon>Formicidae</taxon>
        <taxon>Formicinae</taxon>
        <taxon>Lasius</taxon>
        <taxon>Lasius</taxon>
    </lineage>
</organism>
<dbReference type="OrthoDB" id="7684415at2759"/>
<dbReference type="InterPro" id="IPR012337">
    <property type="entry name" value="RNaseH-like_sf"/>
</dbReference>
<dbReference type="Proteomes" id="UP000036403">
    <property type="component" value="Unassembled WGS sequence"/>
</dbReference>
<gene>
    <name evidence="1" type="ORF">RF55_10987</name>
</gene>
<sequence length="209" mass="24447">MKNYGAIRQLVGDRECRLKKNVVSILIEDSFEERLKHALDLLEPIPSIAQNCKQQNITIADIVEQWLMLVDNENYKSIQCRIEEVLTPIALTANLLHPIYRGKRFAEDVIRMTKTTDFMLEELDPDQMNKFGNYRESTEFFSSRHLKEYNALPFWRVVSSVHPKLSSFAMKILRLPIAVHKSMSRPANVNDLTPKRFEKLTYLFFNLNV</sequence>
<reference evidence="1 2" key="1">
    <citation type="submission" date="2015-04" db="EMBL/GenBank/DDBJ databases">
        <title>Lasius niger genome sequencing.</title>
        <authorList>
            <person name="Konorov E.A."/>
            <person name="Nikitin M.A."/>
            <person name="Kirill M.V."/>
            <person name="Chang P."/>
        </authorList>
    </citation>
    <scope>NUCLEOTIDE SEQUENCE [LARGE SCALE GENOMIC DNA]</scope>
    <source>
        <tissue evidence="1">Whole</tissue>
    </source>
</reference>
<dbReference type="EMBL" id="LBMM01007826">
    <property type="protein sequence ID" value="KMQ89390.1"/>
    <property type="molecule type" value="Genomic_DNA"/>
</dbReference>
<proteinExistence type="predicted"/>
<evidence type="ECO:0000313" key="1">
    <source>
        <dbReference type="EMBL" id="KMQ89390.1"/>
    </source>
</evidence>
<accession>A0A0J7N9P0</accession>